<keyword evidence="4" id="KW-1185">Reference proteome</keyword>
<proteinExistence type="predicted"/>
<evidence type="ECO:0000313" key="4">
    <source>
        <dbReference type="Proteomes" id="UP000654482"/>
    </source>
</evidence>
<evidence type="ECO:0000313" key="3">
    <source>
        <dbReference type="EMBL" id="MBE9115079.1"/>
    </source>
</evidence>
<name>A0A8J7AYQ9_9CYAN</name>
<protein>
    <submittedName>
        <fullName evidence="3">Uncharacterized protein</fullName>
    </submittedName>
</protein>
<feature type="transmembrane region" description="Helical" evidence="2">
    <location>
        <begin position="61"/>
        <end position="83"/>
    </location>
</feature>
<feature type="region of interest" description="Disordered" evidence="1">
    <location>
        <begin position="1"/>
        <end position="46"/>
    </location>
</feature>
<reference evidence="3" key="1">
    <citation type="submission" date="2020-10" db="EMBL/GenBank/DDBJ databases">
        <authorList>
            <person name="Castelo-Branco R."/>
            <person name="Eusebio N."/>
            <person name="Adriana R."/>
            <person name="Vieira A."/>
            <person name="Brugerolle De Fraissinette N."/>
            <person name="Rezende De Castro R."/>
            <person name="Schneider M.P."/>
            <person name="Vasconcelos V."/>
            <person name="Leao P.N."/>
        </authorList>
    </citation>
    <scope>NUCLEOTIDE SEQUENCE</scope>
    <source>
        <strain evidence="3">LEGE 07157</strain>
    </source>
</reference>
<organism evidence="3 4">
    <name type="scientific">Lusitaniella coriacea LEGE 07157</name>
    <dbReference type="NCBI Taxonomy" id="945747"/>
    <lineage>
        <taxon>Bacteria</taxon>
        <taxon>Bacillati</taxon>
        <taxon>Cyanobacteriota</taxon>
        <taxon>Cyanophyceae</taxon>
        <taxon>Spirulinales</taxon>
        <taxon>Lusitaniellaceae</taxon>
        <taxon>Lusitaniella</taxon>
    </lineage>
</organism>
<dbReference type="Proteomes" id="UP000654482">
    <property type="component" value="Unassembled WGS sequence"/>
</dbReference>
<accession>A0A8J7AYQ9</accession>
<dbReference type="EMBL" id="JADEWZ010000004">
    <property type="protein sequence ID" value="MBE9115079.1"/>
    <property type="molecule type" value="Genomic_DNA"/>
</dbReference>
<sequence length="400" mass="44637">MSRQSQRRPKTKIKPKPKTETSKNPTNSALEVQETKPTQEDSSYAQKTDRIKALSQLIKSIAPFIWMVVILVVLIPLIGQFLISTSAPTENQKTTPVRQETVLVAPPPNFNQVNKEVAQAIIKAQNGAEVFAAYELDRWLDNLTPRVDNFLDWYFDYFTQKKLEFTIPFVWLGAAATHQIAEDRPLAEQAVAETLTKNFQKEFTKRVLVPKNAQIMLERLTAETVEFHVAELEKSLTQVQAKYKIPQGEWERYLNDISSTINDTEGNLSHLSLKVLVGGGGYLIAKPLILGVAGKIGAKVSAKVTGKAAAKLASKTGGAVATEFGASLLDPIVGVGVLIWDVWDYHHTVDVDRPILRQNILDYLKEVKKSLLKNPDTGIMSTIDRFDREILESLRSTNSN</sequence>
<dbReference type="RefSeq" id="WP_194028164.1">
    <property type="nucleotide sequence ID" value="NZ_JADEWZ010000004.1"/>
</dbReference>
<dbReference type="AlphaFoldDB" id="A0A8J7AYQ9"/>
<keyword evidence="2" id="KW-1133">Transmembrane helix</keyword>
<feature type="compositionally biased region" description="Basic residues" evidence="1">
    <location>
        <begin position="1"/>
        <end position="16"/>
    </location>
</feature>
<keyword evidence="2" id="KW-0812">Transmembrane</keyword>
<comment type="caution">
    <text evidence="3">The sequence shown here is derived from an EMBL/GenBank/DDBJ whole genome shotgun (WGS) entry which is preliminary data.</text>
</comment>
<evidence type="ECO:0000256" key="2">
    <source>
        <dbReference type="SAM" id="Phobius"/>
    </source>
</evidence>
<gene>
    <name evidence="3" type="ORF">IQ249_04115</name>
</gene>
<evidence type="ECO:0000256" key="1">
    <source>
        <dbReference type="SAM" id="MobiDB-lite"/>
    </source>
</evidence>
<keyword evidence="2" id="KW-0472">Membrane</keyword>